<dbReference type="InterPro" id="IPR021109">
    <property type="entry name" value="Peptidase_aspartic_dom_sf"/>
</dbReference>
<dbReference type="AlphaFoldDB" id="A0A6V7PEK4"/>
<feature type="region of interest" description="Disordered" evidence="1">
    <location>
        <begin position="83"/>
        <end position="117"/>
    </location>
</feature>
<feature type="region of interest" description="Disordered" evidence="1">
    <location>
        <begin position="236"/>
        <end position="264"/>
    </location>
</feature>
<evidence type="ECO:0000313" key="2">
    <source>
        <dbReference type="EMBL" id="CAD1829203.1"/>
    </source>
</evidence>
<accession>A0A6V7PEK4</accession>
<sequence>MQAEARHHWEEAKGMRSNVWKWPEIQPSFRPMKNDHKAGGSTPVLWLKSKIERLTPVEPTKRVTRKALQEKIAALEMITKRDRWPPKEREVRPESDSSAEAAKESEEKKQKVQERLAEESSGDVNMVYALLYSFTLESTEYEKQVYAGEELSVAQLQLEDVKVADAVVFEKPSALQTRFVRPLFIKSLIEGRPMGRVMIDGGAMVNVMPTSFFKKLGNGKNELKPTDMTMTDFTGNGQQARVYSRPSSRSDPRPFGQPFCSGCR</sequence>
<gene>
    <name evidence="2" type="ORF">CB5_LOCUS12414</name>
</gene>
<proteinExistence type="predicted"/>
<evidence type="ECO:0008006" key="3">
    <source>
        <dbReference type="Google" id="ProtNLM"/>
    </source>
</evidence>
<evidence type="ECO:0000256" key="1">
    <source>
        <dbReference type="SAM" id="MobiDB-lite"/>
    </source>
</evidence>
<organism evidence="2">
    <name type="scientific">Ananas comosus var. bracteatus</name>
    <name type="common">red pineapple</name>
    <dbReference type="NCBI Taxonomy" id="296719"/>
    <lineage>
        <taxon>Eukaryota</taxon>
        <taxon>Viridiplantae</taxon>
        <taxon>Streptophyta</taxon>
        <taxon>Embryophyta</taxon>
        <taxon>Tracheophyta</taxon>
        <taxon>Spermatophyta</taxon>
        <taxon>Magnoliopsida</taxon>
        <taxon>Liliopsida</taxon>
        <taxon>Poales</taxon>
        <taxon>Bromeliaceae</taxon>
        <taxon>Bromelioideae</taxon>
        <taxon>Ananas</taxon>
    </lineage>
</organism>
<dbReference type="Gene3D" id="2.40.70.10">
    <property type="entry name" value="Acid Proteases"/>
    <property type="match status" value="1"/>
</dbReference>
<reference evidence="2" key="1">
    <citation type="submission" date="2020-07" db="EMBL/GenBank/DDBJ databases">
        <authorList>
            <person name="Lin J."/>
        </authorList>
    </citation>
    <scope>NUCLEOTIDE SEQUENCE</scope>
</reference>
<protein>
    <recommendedName>
        <fullName evidence="3">Retrotransposon protein, putative, unclassified</fullName>
    </recommendedName>
</protein>
<name>A0A6V7PEK4_ANACO</name>
<dbReference type="EMBL" id="LR862147">
    <property type="protein sequence ID" value="CAD1829203.1"/>
    <property type="molecule type" value="Genomic_DNA"/>
</dbReference>